<dbReference type="Gene3D" id="1.10.760.10">
    <property type="entry name" value="Cytochrome c-like domain"/>
    <property type="match status" value="1"/>
</dbReference>
<dbReference type="CDD" id="cd04084">
    <property type="entry name" value="CBM6_xylanase-like"/>
    <property type="match status" value="1"/>
</dbReference>
<dbReference type="InterPro" id="IPR011444">
    <property type="entry name" value="DUF1549"/>
</dbReference>
<evidence type="ECO:0000313" key="6">
    <source>
        <dbReference type="EMBL" id="GAA4418294.1"/>
    </source>
</evidence>
<evidence type="ECO:0000256" key="4">
    <source>
        <dbReference type="PROSITE-ProRule" id="PRU00433"/>
    </source>
</evidence>
<dbReference type="PROSITE" id="PS51007">
    <property type="entry name" value="CYTC"/>
    <property type="match status" value="1"/>
</dbReference>
<dbReference type="InterPro" id="IPR022655">
    <property type="entry name" value="DUF1553"/>
</dbReference>
<accession>A0ABP8KXS1</accession>
<comment type="caution">
    <text evidence="6">The sequence shown here is derived from an EMBL/GenBank/DDBJ whole genome shotgun (WGS) entry which is preliminary data.</text>
</comment>
<dbReference type="SUPFAM" id="SSF46626">
    <property type="entry name" value="Cytochrome c"/>
    <property type="match status" value="1"/>
</dbReference>
<keyword evidence="3 4" id="KW-0408">Iron</keyword>
<evidence type="ECO:0000256" key="2">
    <source>
        <dbReference type="ARBA" id="ARBA00022723"/>
    </source>
</evidence>
<sequence length="927" mass="105533">MAKRTLKNLVWIGLSALVLGVGYYATHSSDEVDFNREVKPILNKKCMACHGGVKKAGGFSLLFREEALGNTKSGKPAILPGDAKHSEFIKRLTHKDPDKRMPKKGDPLTDEEIRILTDWVDEGAEWGTHWAYQTVELPAVPTASWWDRLTATVSGDPTANWVSNDIDHFVLAKQKERGLSPSKLADKATLLRRVSLDLTGLPPTEAQYQRFLNDKRANAYEIAVDSLLASPAYGERWAALWLDLARYADSKGYEKDDSRNIWRYRDWVIRAFNQNMPYNQFITEQLAGDLLPNPTEDQLIATAFHRNTANNDEGGTDDEEFRVSAVLDRVSTTWVAFNSTTFACTQCHSHPYDPFRHEDFYKYTAFFNNTRDEDVMDESAHLRFFNENDQPKLDSLTTWLKTNVSEAKARQFNHFVRTVEPRIYAHHFDSFRKGTAEPSSYLAMQNGGTCRLPNAPTVGKGKMLLSYATKNAGGSIEIRTDSLNGPTLATVKLDTSGSRNFWNGLTLLKWVDLPRFSTRKDLHFIFRNPRLTDEKQDVCLVNWVMFLDEDLPGTDKPGYAAQLRNLNDLLLTRTDNVPILQENPQELTRTTRIFERGSFLTPTKAVQPDVPHTILPFPKGAPRNRLGLARWLTANEHPLTARTMVNRMWEQLFGTGLVETLEDMGSQGFVPTHPELLDYLAYRFMHDWHWQLKPLLKEIVLSSTYRQDAHATDEQLTHDPVNQYLTRGARVRLSGEQIRDQALLVSGLLSRKMYGKPVMPFQPEGVWQVVYSGSKWKQSEGEDAYRRAIYTYVRRSSPYPGLSSFDGLIRDVCLARRIRTNTPLQALVTLNDSAFVEMAQQFALRMEKEGGRTIDSRLQKGYFWMTGQALPSRKQAVLKGLYTDALTRFRKEPQKAEQWFCGAAPETAALALVANTMLNMDEFVTKE</sequence>
<protein>
    <recommendedName>
        <fullName evidence="5">Cytochrome c domain-containing protein</fullName>
    </recommendedName>
</protein>
<dbReference type="InterPro" id="IPR009056">
    <property type="entry name" value="Cyt_c-like_dom"/>
</dbReference>
<dbReference type="RefSeq" id="WP_345270945.1">
    <property type="nucleotide sequence ID" value="NZ_BAABHB010000016.1"/>
</dbReference>
<gene>
    <name evidence="6" type="ORF">GCM10023187_51590</name>
</gene>
<dbReference type="Pfam" id="PF07587">
    <property type="entry name" value="PSD1"/>
    <property type="match status" value="1"/>
</dbReference>
<dbReference type="PANTHER" id="PTHR35889">
    <property type="entry name" value="CYCLOINULO-OLIGOSACCHARIDE FRUCTANOTRANSFERASE-RELATED"/>
    <property type="match status" value="1"/>
</dbReference>
<evidence type="ECO:0000256" key="1">
    <source>
        <dbReference type="ARBA" id="ARBA00022617"/>
    </source>
</evidence>
<dbReference type="PANTHER" id="PTHR35889:SF3">
    <property type="entry name" value="F-BOX DOMAIN-CONTAINING PROTEIN"/>
    <property type="match status" value="1"/>
</dbReference>
<keyword evidence="2 4" id="KW-0479">Metal-binding</keyword>
<dbReference type="Pfam" id="PF07635">
    <property type="entry name" value="PSCyt1"/>
    <property type="match status" value="1"/>
</dbReference>
<dbReference type="Proteomes" id="UP001500936">
    <property type="component" value="Unassembled WGS sequence"/>
</dbReference>
<reference evidence="7" key="1">
    <citation type="journal article" date="2019" name="Int. J. Syst. Evol. Microbiol.">
        <title>The Global Catalogue of Microorganisms (GCM) 10K type strain sequencing project: providing services to taxonomists for standard genome sequencing and annotation.</title>
        <authorList>
            <consortium name="The Broad Institute Genomics Platform"/>
            <consortium name="The Broad Institute Genome Sequencing Center for Infectious Disease"/>
            <person name="Wu L."/>
            <person name="Ma J."/>
        </authorList>
    </citation>
    <scope>NUCLEOTIDE SEQUENCE [LARGE SCALE GENOMIC DNA]</scope>
    <source>
        <strain evidence="7">JCM 17925</strain>
    </source>
</reference>
<evidence type="ECO:0000259" key="5">
    <source>
        <dbReference type="PROSITE" id="PS51007"/>
    </source>
</evidence>
<dbReference type="Gene3D" id="2.60.120.260">
    <property type="entry name" value="Galactose-binding domain-like"/>
    <property type="match status" value="1"/>
</dbReference>
<dbReference type="InterPro" id="IPR011429">
    <property type="entry name" value="Cyt_c_Planctomycete-type"/>
</dbReference>
<evidence type="ECO:0000256" key="3">
    <source>
        <dbReference type="ARBA" id="ARBA00023004"/>
    </source>
</evidence>
<keyword evidence="7" id="KW-1185">Reference proteome</keyword>
<evidence type="ECO:0000313" key="7">
    <source>
        <dbReference type="Proteomes" id="UP001500936"/>
    </source>
</evidence>
<organism evidence="6 7">
    <name type="scientific">Nibrella viscosa</name>
    <dbReference type="NCBI Taxonomy" id="1084524"/>
    <lineage>
        <taxon>Bacteria</taxon>
        <taxon>Pseudomonadati</taxon>
        <taxon>Bacteroidota</taxon>
        <taxon>Cytophagia</taxon>
        <taxon>Cytophagales</taxon>
        <taxon>Spirosomataceae</taxon>
        <taxon>Nibrella</taxon>
    </lineage>
</organism>
<dbReference type="EMBL" id="BAABHB010000016">
    <property type="protein sequence ID" value="GAA4418294.1"/>
    <property type="molecule type" value="Genomic_DNA"/>
</dbReference>
<dbReference type="Pfam" id="PF07583">
    <property type="entry name" value="PSCyt2"/>
    <property type="match status" value="1"/>
</dbReference>
<feature type="domain" description="Cytochrome c" evidence="5">
    <location>
        <begin position="15"/>
        <end position="124"/>
    </location>
</feature>
<proteinExistence type="predicted"/>
<keyword evidence="1 4" id="KW-0349">Heme</keyword>
<dbReference type="InterPro" id="IPR036909">
    <property type="entry name" value="Cyt_c-like_dom_sf"/>
</dbReference>
<name>A0ABP8KXS1_9BACT</name>